<evidence type="ECO:0000313" key="6">
    <source>
        <dbReference type="Proteomes" id="UP000294933"/>
    </source>
</evidence>
<dbReference type="SUPFAM" id="SSF52540">
    <property type="entry name" value="P-loop containing nucleoside triphosphate hydrolases"/>
    <property type="match status" value="1"/>
</dbReference>
<dbReference type="VEuPathDB" id="FungiDB:BD410DRAFT_759365"/>
<dbReference type="AlphaFoldDB" id="A0A4R5XG47"/>
<name>A0A4R5XG47_9AGAM</name>
<reference evidence="5 6" key="1">
    <citation type="submission" date="2018-06" db="EMBL/GenBank/DDBJ databases">
        <title>A transcriptomic atlas of mushroom development highlights an independent origin of complex multicellularity.</title>
        <authorList>
            <consortium name="DOE Joint Genome Institute"/>
            <person name="Krizsan K."/>
            <person name="Almasi E."/>
            <person name="Merenyi Z."/>
            <person name="Sahu N."/>
            <person name="Viragh M."/>
            <person name="Koszo T."/>
            <person name="Mondo S."/>
            <person name="Kiss B."/>
            <person name="Balint B."/>
            <person name="Kues U."/>
            <person name="Barry K."/>
            <person name="Hegedus J.C."/>
            <person name="Henrissat B."/>
            <person name="Johnson J."/>
            <person name="Lipzen A."/>
            <person name="Ohm R."/>
            <person name="Nagy I."/>
            <person name="Pangilinan J."/>
            <person name="Yan J."/>
            <person name="Xiong Y."/>
            <person name="Grigoriev I.V."/>
            <person name="Hibbett D.S."/>
            <person name="Nagy L.G."/>
        </authorList>
    </citation>
    <scope>NUCLEOTIDE SEQUENCE [LARGE SCALE GENOMIC DNA]</scope>
    <source>
        <strain evidence="5 6">SZMC22713</strain>
    </source>
</reference>
<feature type="domain" description="DUF7605" evidence="4">
    <location>
        <begin position="740"/>
        <end position="902"/>
    </location>
</feature>
<dbReference type="InterPro" id="IPR045063">
    <property type="entry name" value="Dynamin_N"/>
</dbReference>
<feature type="compositionally biased region" description="Acidic residues" evidence="2">
    <location>
        <begin position="654"/>
        <end position="673"/>
    </location>
</feature>
<evidence type="ECO:0000259" key="3">
    <source>
        <dbReference type="Pfam" id="PF00350"/>
    </source>
</evidence>
<dbReference type="Proteomes" id="UP000294933">
    <property type="component" value="Unassembled WGS sequence"/>
</dbReference>
<dbReference type="InterPro" id="IPR027417">
    <property type="entry name" value="P-loop_NTPase"/>
</dbReference>
<sequence>MEKMEIGSEQRKELWLQEISELKTHVLPSTRIAICGATGAGKSTTLNAILGVDILPTSGMHACTTVVTEIVFHDSDIFWGDIHFLNVETWRKELRVLLDDIGEDFHSEEGRMAWEKLHAVYPSIPQESVGKMTIDQIISSDRGLWPVVSLDKVLMLTTEIANALGTTQSTASSDVKEFSRTISEYVGSSNEKPGGGSRKAMKHSWWPIISKVVIRCDSDVLKKGAILVDLPGIGDENRARSSIAPSYLKDSDCIFILAPITRAVSEQAARVLLGNAFKLHCPNCHFGSFADIQNSITFIATKCDDISTAEAIDELHLHDNPDLMRLEGNRKKFQNDLRKWKEMEKSASKQLQNIRQRTKQIADAVDKDEAQIQALKKDKSKDQHITDRVLRKRKPVQASVGSSRKRIKNTNSGDLTVSDGNSDTELFSDLDESDLTSLSETDGLDDVSGDDLETLKKIKKLLAKNKSRKIRMIERQSKAQDQKEVASGQVSSLEGVLSANQRETRSLCALKRSASCTIKLKEDFRSGLKELNVAHERNHHPNDSTGPPVNLYRDYANVDLPVFATSSRDYLKLSGPKQYDGGATTFTNLEDTGIPALRRWCQTLAEKSRQRSVESYRLRLRTFSSSVKNYLHNHDDTACAEREVLRSQWATTTSEEEAPSDSGSESESDLESDREERHQASSNLLASLATGPDEPGGITGYLEKAFGLVVDKTTLTMKNTIKDALYEESKLGAGKAEVEATDISSTFANSMHWRTYRSTLSRSGSFKDRDLNVELIAPMTWNMAHSWSAIFDIDVLANFEVSAMQAINEGLGLVRRSCPVALVDRMNNQIDLAKDQAKQVLRTRKNTARKTLKAFQKEGLSCVSSHVQDELEDAYDEAFQERGIGSVARQKAIFQGHIQRHKTEMFNSGVDALFQDIDRVIAKVGVSLRRALKNLAKQVEICLSVVWEEPSRENISSADDERIIKLLDEILSQTEQWGDAT</sequence>
<protein>
    <recommendedName>
        <fullName evidence="7">G domain-containing protein</fullName>
    </recommendedName>
</protein>
<feature type="coiled-coil region" evidence="1">
    <location>
        <begin position="323"/>
        <end position="357"/>
    </location>
</feature>
<evidence type="ECO:0000259" key="4">
    <source>
        <dbReference type="Pfam" id="PF24564"/>
    </source>
</evidence>
<evidence type="ECO:0008006" key="7">
    <source>
        <dbReference type="Google" id="ProtNLM"/>
    </source>
</evidence>
<dbReference type="Pfam" id="PF24564">
    <property type="entry name" value="DUF7605"/>
    <property type="match status" value="1"/>
</dbReference>
<dbReference type="Pfam" id="PF00350">
    <property type="entry name" value="Dynamin_N"/>
    <property type="match status" value="1"/>
</dbReference>
<dbReference type="Gene3D" id="3.40.50.300">
    <property type="entry name" value="P-loop containing nucleotide triphosphate hydrolases"/>
    <property type="match status" value="2"/>
</dbReference>
<dbReference type="PANTHER" id="PTHR36681">
    <property type="entry name" value="NUCLEAR GTPASE, GERMINAL CENTER-ASSOCIATED, TANDEM DUPLICATE 3"/>
    <property type="match status" value="1"/>
</dbReference>
<feature type="region of interest" description="Disordered" evidence="2">
    <location>
        <begin position="649"/>
        <end position="680"/>
    </location>
</feature>
<accession>A0A4R5XG47</accession>
<evidence type="ECO:0000256" key="1">
    <source>
        <dbReference type="SAM" id="Coils"/>
    </source>
</evidence>
<dbReference type="OrthoDB" id="3598281at2759"/>
<evidence type="ECO:0000256" key="2">
    <source>
        <dbReference type="SAM" id="MobiDB-lite"/>
    </source>
</evidence>
<dbReference type="EMBL" id="ML170156">
    <property type="protein sequence ID" value="TDL30169.1"/>
    <property type="molecule type" value="Genomic_DNA"/>
</dbReference>
<keyword evidence="1" id="KW-0175">Coiled coil</keyword>
<feature type="region of interest" description="Disordered" evidence="2">
    <location>
        <begin position="393"/>
        <end position="423"/>
    </location>
</feature>
<feature type="coiled-coil region" evidence="1">
    <location>
        <begin position="823"/>
        <end position="858"/>
    </location>
</feature>
<gene>
    <name evidence="5" type="ORF">BD410DRAFT_759365</name>
</gene>
<dbReference type="InterPro" id="IPR056024">
    <property type="entry name" value="DUF7605"/>
</dbReference>
<proteinExistence type="predicted"/>
<feature type="domain" description="Dynamin N-terminal" evidence="3">
    <location>
        <begin position="32"/>
        <end position="270"/>
    </location>
</feature>
<organism evidence="5 6">
    <name type="scientific">Rickenella mellea</name>
    <dbReference type="NCBI Taxonomy" id="50990"/>
    <lineage>
        <taxon>Eukaryota</taxon>
        <taxon>Fungi</taxon>
        <taxon>Dikarya</taxon>
        <taxon>Basidiomycota</taxon>
        <taxon>Agaricomycotina</taxon>
        <taxon>Agaricomycetes</taxon>
        <taxon>Hymenochaetales</taxon>
        <taxon>Rickenellaceae</taxon>
        <taxon>Rickenella</taxon>
    </lineage>
</organism>
<feature type="compositionally biased region" description="Polar residues" evidence="2">
    <location>
        <begin position="409"/>
        <end position="421"/>
    </location>
</feature>
<keyword evidence="6" id="KW-1185">Reference proteome</keyword>
<dbReference type="PANTHER" id="PTHR36681:SF3">
    <property type="entry name" value="NUCLEAR GTPASE, GERMINAL CENTER-ASSOCIATED, TANDEM DUPLICATE 3"/>
    <property type="match status" value="1"/>
</dbReference>
<evidence type="ECO:0000313" key="5">
    <source>
        <dbReference type="EMBL" id="TDL30169.1"/>
    </source>
</evidence>
<dbReference type="STRING" id="50990.A0A4R5XG47"/>